<keyword evidence="6" id="KW-0175">Coiled coil</keyword>
<feature type="coiled-coil region" evidence="6">
    <location>
        <begin position="191"/>
        <end position="218"/>
    </location>
</feature>
<comment type="subcellular location">
    <subcellularLocation>
        <location evidence="1">Golgi apparatus</location>
        <location evidence="1">trans-Golgi network</location>
    </subcellularLocation>
</comment>
<dbReference type="GO" id="GO:0042147">
    <property type="term" value="P:retrograde transport, endosome to Golgi"/>
    <property type="evidence" value="ECO:0007669"/>
    <property type="project" value="TreeGrafter"/>
</dbReference>
<comment type="caution">
    <text evidence="10">The sequence shown here is derived from an EMBL/GenBank/DDBJ whole genome shotgun (WGS) entry which is preliminary data.</text>
</comment>
<evidence type="ECO:0000313" key="10">
    <source>
        <dbReference type="EMBL" id="KZM22481.1"/>
    </source>
</evidence>
<dbReference type="GO" id="GO:0006896">
    <property type="term" value="P:Golgi to vacuole transport"/>
    <property type="evidence" value="ECO:0007669"/>
    <property type="project" value="TreeGrafter"/>
</dbReference>
<feature type="domain" description="Vps52 coiled-coil" evidence="8">
    <location>
        <begin position="164"/>
        <end position="336"/>
    </location>
</feature>
<dbReference type="STRING" id="5454.A0A163CI70"/>
<dbReference type="GO" id="GO:0015031">
    <property type="term" value="P:protein transport"/>
    <property type="evidence" value="ECO:0007669"/>
    <property type="project" value="UniProtKB-KW"/>
</dbReference>
<evidence type="ECO:0000313" key="11">
    <source>
        <dbReference type="Proteomes" id="UP000076837"/>
    </source>
</evidence>
<dbReference type="Pfam" id="PF04129">
    <property type="entry name" value="Vps52_CC"/>
    <property type="match status" value="1"/>
</dbReference>
<evidence type="ECO:0000256" key="3">
    <source>
        <dbReference type="ARBA" id="ARBA00022448"/>
    </source>
</evidence>
<dbReference type="InterPro" id="IPR048361">
    <property type="entry name" value="Vps52_C"/>
</dbReference>
<dbReference type="Proteomes" id="UP000076837">
    <property type="component" value="Unassembled WGS sequence"/>
</dbReference>
<keyword evidence="11" id="KW-1185">Reference proteome</keyword>
<dbReference type="GO" id="GO:0032456">
    <property type="term" value="P:endocytic recycling"/>
    <property type="evidence" value="ECO:0007669"/>
    <property type="project" value="TreeGrafter"/>
</dbReference>
<feature type="region of interest" description="Disordered" evidence="7">
    <location>
        <begin position="1"/>
        <end position="120"/>
    </location>
</feature>
<sequence>MWGLDRLSQYSTPTGTPPPRRDSYSPAPRRVYPGPGPLPIRPGLQPRTSSLSLVSPGASNVSLPSTARGPNGAPLRRRPTGGVPPNVPDPVQVLASIMGGPSRRPANGDGNSNPIQHRPDEVDADIDFGELSLRDFAEPGLYEQRQNKNMSVHTYSAQSVEEYDKEKDKFEDLHKSIIACDEVLKSVETYLTNFQADLEAVSAEIESLQNRSIALNTKLENRKTVEKLLGPAVEDISISPAVVRKIAEGPVGEGFVRALGEIEKRSKIINARAKEQPDLGALSDIKPLLDNLTNRAVERIRDYIVAQIKAIRSPSINAQIIQQQAFLKYKDLYAFLARHQPELAQQIGQAYIFTMRWYYLNHFTRYRTALEKLKIHALDRYDVLGEDPNTKRGGTLLGQSRNVPATYDAFSLGRRRDVLKSSSTSALTAHVAEEEKSAHYLEVPFRNFNLALIDNASFEYSFLSTYFAPSQNFHAISRTFAAVFEPTLAMSQALTKQLVETTTDTLGILLCVRLNQHFAFELQRRKVPTLDGYINATNMLLWPRFQQILDMHCTSLQKLTASLPNRPSTGAALLGGSSANANTTAPTPLTQKFANLLQGILALSSEAGDDEPVSVSVGRLRSEYEAYLNKFSRAVSDARKKERFLCNNYSLVCTILADVEGRLGEETRAHFENQRDAHDK</sequence>
<dbReference type="InterPro" id="IPR048319">
    <property type="entry name" value="Vps52_CC"/>
</dbReference>
<reference evidence="10 11" key="1">
    <citation type="journal article" date="2016" name="Sci. Rep.">
        <title>Draft genome sequencing and secretome analysis of fungal phytopathogen Ascochyta rabiei provides insight into the necrotrophic effector repertoire.</title>
        <authorList>
            <person name="Verma S."/>
            <person name="Gazara R.K."/>
            <person name="Nizam S."/>
            <person name="Parween S."/>
            <person name="Chattopadhyay D."/>
            <person name="Verma P.K."/>
        </authorList>
    </citation>
    <scope>NUCLEOTIDE SEQUENCE [LARGE SCALE GENOMIC DNA]</scope>
    <source>
        <strain evidence="10 11">ArDII</strain>
    </source>
</reference>
<dbReference type="GO" id="GO:0000938">
    <property type="term" value="C:GARP complex"/>
    <property type="evidence" value="ECO:0007669"/>
    <property type="project" value="TreeGrafter"/>
</dbReference>
<keyword evidence="4" id="KW-0653">Protein transport</keyword>
<evidence type="ECO:0000256" key="5">
    <source>
        <dbReference type="ARBA" id="ARBA00023034"/>
    </source>
</evidence>
<comment type="similarity">
    <text evidence="2">Belongs to the VPS52 family.</text>
</comment>
<accession>A0A163CI70</accession>
<dbReference type="GO" id="GO:0019905">
    <property type="term" value="F:syntaxin binding"/>
    <property type="evidence" value="ECO:0007669"/>
    <property type="project" value="TreeGrafter"/>
</dbReference>
<evidence type="ECO:0000256" key="6">
    <source>
        <dbReference type="SAM" id="Coils"/>
    </source>
</evidence>
<proteinExistence type="inferred from homology"/>
<organism evidence="10 11">
    <name type="scientific">Didymella rabiei</name>
    <name type="common">Chickpea ascochyta blight fungus</name>
    <name type="synonym">Mycosphaerella rabiei</name>
    <dbReference type="NCBI Taxonomy" id="5454"/>
    <lineage>
        <taxon>Eukaryota</taxon>
        <taxon>Fungi</taxon>
        <taxon>Dikarya</taxon>
        <taxon>Ascomycota</taxon>
        <taxon>Pezizomycotina</taxon>
        <taxon>Dothideomycetes</taxon>
        <taxon>Pleosporomycetidae</taxon>
        <taxon>Pleosporales</taxon>
        <taxon>Pleosporineae</taxon>
        <taxon>Didymellaceae</taxon>
        <taxon>Ascochyta</taxon>
    </lineage>
</organism>
<evidence type="ECO:0000256" key="2">
    <source>
        <dbReference type="ARBA" id="ARBA00008180"/>
    </source>
</evidence>
<feature type="domain" description="Vps52 C-terminal" evidence="9">
    <location>
        <begin position="354"/>
        <end position="675"/>
    </location>
</feature>
<dbReference type="PANTHER" id="PTHR14190:SF7">
    <property type="entry name" value="VACUOLAR PROTEIN SORTING-ASSOCIATED PROTEIN 52 HOMOLOG"/>
    <property type="match status" value="1"/>
</dbReference>
<evidence type="ECO:0000259" key="9">
    <source>
        <dbReference type="Pfam" id="PF20655"/>
    </source>
</evidence>
<evidence type="ECO:0000256" key="7">
    <source>
        <dbReference type="SAM" id="MobiDB-lite"/>
    </source>
</evidence>
<evidence type="ECO:0000259" key="8">
    <source>
        <dbReference type="Pfam" id="PF04129"/>
    </source>
</evidence>
<dbReference type="EMBL" id="JYNV01000213">
    <property type="protein sequence ID" value="KZM22481.1"/>
    <property type="molecule type" value="Genomic_DNA"/>
</dbReference>
<dbReference type="Pfam" id="PF20655">
    <property type="entry name" value="Vps52_C"/>
    <property type="match status" value="1"/>
</dbReference>
<dbReference type="PANTHER" id="PTHR14190">
    <property type="entry name" value="SUPPRESSOR OF ACTIN MUTATIONS 2/VACUOLAR PROTEIN SORTING 52"/>
    <property type="match status" value="1"/>
</dbReference>
<feature type="compositionally biased region" description="Polar residues" evidence="7">
    <location>
        <begin position="48"/>
        <end position="65"/>
    </location>
</feature>
<keyword evidence="5" id="KW-0333">Golgi apparatus</keyword>
<name>A0A163CI70_DIDRA</name>
<gene>
    <name evidence="10" type="ORF">ST47_g6398</name>
</gene>
<evidence type="ECO:0000256" key="1">
    <source>
        <dbReference type="ARBA" id="ARBA00004601"/>
    </source>
</evidence>
<protein>
    <submittedName>
        <fullName evidence="10">Uncharacterized protein</fullName>
    </submittedName>
</protein>
<evidence type="ECO:0000256" key="4">
    <source>
        <dbReference type="ARBA" id="ARBA00022927"/>
    </source>
</evidence>
<dbReference type="InterPro" id="IPR007258">
    <property type="entry name" value="Vps52"/>
</dbReference>
<dbReference type="GO" id="GO:0005829">
    <property type="term" value="C:cytosol"/>
    <property type="evidence" value="ECO:0007669"/>
    <property type="project" value="GOC"/>
</dbReference>
<keyword evidence="3" id="KW-0813">Transport</keyword>
<dbReference type="AlphaFoldDB" id="A0A163CI70"/>